<dbReference type="AlphaFoldDB" id="A0A553QTS4"/>
<dbReference type="EMBL" id="SRMA01025547">
    <property type="protein sequence ID" value="TRY93354.1"/>
    <property type="molecule type" value="Genomic_DNA"/>
</dbReference>
<organism evidence="2 3">
    <name type="scientific">Danionella cerebrum</name>
    <dbReference type="NCBI Taxonomy" id="2873325"/>
    <lineage>
        <taxon>Eukaryota</taxon>
        <taxon>Metazoa</taxon>
        <taxon>Chordata</taxon>
        <taxon>Craniata</taxon>
        <taxon>Vertebrata</taxon>
        <taxon>Euteleostomi</taxon>
        <taxon>Actinopterygii</taxon>
        <taxon>Neopterygii</taxon>
        <taxon>Teleostei</taxon>
        <taxon>Ostariophysi</taxon>
        <taxon>Cypriniformes</taxon>
        <taxon>Danionidae</taxon>
        <taxon>Danioninae</taxon>
        <taxon>Danionella</taxon>
    </lineage>
</organism>
<evidence type="ECO:0000313" key="2">
    <source>
        <dbReference type="EMBL" id="TRY93354.1"/>
    </source>
</evidence>
<feature type="region of interest" description="Disordered" evidence="1">
    <location>
        <begin position="1"/>
        <end position="64"/>
    </location>
</feature>
<comment type="caution">
    <text evidence="2">The sequence shown here is derived from an EMBL/GenBank/DDBJ whole genome shotgun (WGS) entry which is preliminary data.</text>
</comment>
<protein>
    <submittedName>
        <fullName evidence="2">Uncharacterized protein</fullName>
    </submittedName>
</protein>
<keyword evidence="3" id="KW-1185">Reference proteome</keyword>
<reference evidence="2 3" key="1">
    <citation type="journal article" date="2019" name="Sci. Data">
        <title>Hybrid genome assembly and annotation of Danionella translucida.</title>
        <authorList>
            <person name="Kadobianskyi M."/>
            <person name="Schulze L."/>
            <person name="Schuelke M."/>
            <person name="Judkewitz B."/>
        </authorList>
    </citation>
    <scope>NUCLEOTIDE SEQUENCE [LARGE SCALE GENOMIC DNA]</scope>
    <source>
        <strain evidence="2 3">Bolton</strain>
    </source>
</reference>
<dbReference type="Proteomes" id="UP000316079">
    <property type="component" value="Unassembled WGS sequence"/>
</dbReference>
<name>A0A553QTS4_9TELE</name>
<evidence type="ECO:0000313" key="3">
    <source>
        <dbReference type="Proteomes" id="UP000316079"/>
    </source>
</evidence>
<accession>A0A553QTS4</accession>
<sequence length="64" mass="6986">MTGPGTNDPTLEDTREGTPGTQTGAQERNKTLNPVLETGDETPTVTRQRQPEAKQCTIKHLLPK</sequence>
<gene>
    <name evidence="2" type="ORF">DNTS_005393</name>
</gene>
<proteinExistence type="predicted"/>
<evidence type="ECO:0000256" key="1">
    <source>
        <dbReference type="SAM" id="MobiDB-lite"/>
    </source>
</evidence>